<keyword evidence="8 12" id="KW-0067">ATP-binding</keyword>
<dbReference type="Proteomes" id="UP000179076">
    <property type="component" value="Unassembled WGS sequence"/>
</dbReference>
<evidence type="ECO:0000256" key="10">
    <source>
        <dbReference type="ARBA" id="ARBA00022984"/>
    </source>
</evidence>
<dbReference type="GO" id="GO:0008716">
    <property type="term" value="F:D-alanine-D-alanine ligase activity"/>
    <property type="evidence" value="ECO:0007669"/>
    <property type="project" value="UniProtKB-EC"/>
</dbReference>
<dbReference type="EMBL" id="MFSP01000013">
    <property type="protein sequence ID" value="OGI69827.1"/>
    <property type="molecule type" value="Genomic_DNA"/>
</dbReference>
<evidence type="ECO:0000256" key="6">
    <source>
        <dbReference type="ARBA" id="ARBA00022598"/>
    </source>
</evidence>
<dbReference type="GO" id="GO:0005524">
    <property type="term" value="F:ATP binding"/>
    <property type="evidence" value="ECO:0007669"/>
    <property type="project" value="UniProtKB-UniRule"/>
</dbReference>
<dbReference type="GO" id="GO:0009252">
    <property type="term" value="P:peptidoglycan biosynthetic process"/>
    <property type="evidence" value="ECO:0007669"/>
    <property type="project" value="UniProtKB-KW"/>
</dbReference>
<evidence type="ECO:0000256" key="8">
    <source>
        <dbReference type="ARBA" id="ARBA00022840"/>
    </source>
</evidence>
<comment type="similarity">
    <text evidence="4">Belongs to the D-alanine--D-alanine ligase family.</text>
</comment>
<dbReference type="AlphaFoldDB" id="A0A1F6VJJ8"/>
<evidence type="ECO:0000256" key="9">
    <source>
        <dbReference type="ARBA" id="ARBA00022960"/>
    </source>
</evidence>
<dbReference type="InterPro" id="IPR000291">
    <property type="entry name" value="D-Ala_lig_Van_CS"/>
</dbReference>
<organism evidence="14 15">
    <name type="scientific">Candidatus Muproteobacteria bacterium RBG_16_60_9</name>
    <dbReference type="NCBI Taxonomy" id="1817755"/>
    <lineage>
        <taxon>Bacteria</taxon>
        <taxon>Pseudomonadati</taxon>
        <taxon>Pseudomonadota</taxon>
        <taxon>Candidatus Muproteobacteria</taxon>
    </lineage>
</organism>
<dbReference type="PANTHER" id="PTHR23132:SF26">
    <property type="entry name" value="BLR7451 PROTEIN"/>
    <property type="match status" value="1"/>
</dbReference>
<gene>
    <name evidence="14" type="ORF">A2W18_00025</name>
</gene>
<comment type="catalytic activity">
    <reaction evidence="11">
        <text>2 D-alanine + ATP = D-alanyl-D-alanine + ADP + phosphate + H(+)</text>
        <dbReference type="Rhea" id="RHEA:11224"/>
        <dbReference type="ChEBI" id="CHEBI:15378"/>
        <dbReference type="ChEBI" id="CHEBI:30616"/>
        <dbReference type="ChEBI" id="CHEBI:43474"/>
        <dbReference type="ChEBI" id="CHEBI:57416"/>
        <dbReference type="ChEBI" id="CHEBI:57822"/>
        <dbReference type="ChEBI" id="CHEBI:456216"/>
        <dbReference type="EC" id="6.3.2.4"/>
    </reaction>
</comment>
<sequence length="343" mass="39373">MKKLRVMMLVHYTLVPPEDLTAKDDPRLDKYRTEFDVKNALLELGHEVQVIGVYDDLSPIRKTVEEWKPHIVFNLLEDFAGISAFDYSVVSYLELLRVPYTGCAPRGLILGRDKALSKKLLTYHHINAPQFMVFPLGSKIKRVGKKLEFPVIVKSLMEEGSIGIARASVVENETQLIERVAFFHERTHGDAIAEEYIEGRELYVTVLGNNKLEILPIRELVFGEVPAGEPRVATFRVKWNEDYRKRWGIEYRFAENLPDGMEEKIVRLCKRIYRTLDMNGYARIDLRLTAANELYVLEANPNPGIARDEDCTLSAIKAGMRYEEFIQRLVNLGMARRALNAEA</sequence>
<dbReference type="PROSITE" id="PS50975">
    <property type="entry name" value="ATP_GRASP"/>
    <property type="match status" value="1"/>
</dbReference>
<dbReference type="PROSITE" id="PS00844">
    <property type="entry name" value="DALA_DALA_LIGASE_2"/>
    <property type="match status" value="1"/>
</dbReference>
<evidence type="ECO:0000256" key="1">
    <source>
        <dbReference type="ARBA" id="ARBA00001936"/>
    </source>
</evidence>
<comment type="caution">
    <text evidence="14">The sequence shown here is derived from an EMBL/GenBank/DDBJ whole genome shotgun (WGS) entry which is preliminary data.</text>
</comment>
<dbReference type="InterPro" id="IPR011095">
    <property type="entry name" value="Dala_Dala_lig_C"/>
</dbReference>
<evidence type="ECO:0000256" key="4">
    <source>
        <dbReference type="ARBA" id="ARBA00010871"/>
    </source>
</evidence>
<dbReference type="PANTHER" id="PTHR23132">
    <property type="entry name" value="D-ALANINE--D-ALANINE LIGASE"/>
    <property type="match status" value="1"/>
</dbReference>
<proteinExistence type="inferred from homology"/>
<comment type="cofactor">
    <cofactor evidence="2">
        <name>Mg(2+)</name>
        <dbReference type="ChEBI" id="CHEBI:18420"/>
    </cofactor>
</comment>
<dbReference type="GO" id="GO:0008360">
    <property type="term" value="P:regulation of cell shape"/>
    <property type="evidence" value="ECO:0007669"/>
    <property type="project" value="UniProtKB-KW"/>
</dbReference>
<keyword evidence="10" id="KW-0573">Peptidoglycan synthesis</keyword>
<reference evidence="14 15" key="1">
    <citation type="journal article" date="2016" name="Nat. Commun.">
        <title>Thousands of microbial genomes shed light on interconnected biogeochemical processes in an aquifer system.</title>
        <authorList>
            <person name="Anantharaman K."/>
            <person name="Brown C.T."/>
            <person name="Hug L.A."/>
            <person name="Sharon I."/>
            <person name="Castelle C.J."/>
            <person name="Probst A.J."/>
            <person name="Thomas B.C."/>
            <person name="Singh A."/>
            <person name="Wilkins M.J."/>
            <person name="Karaoz U."/>
            <person name="Brodie E.L."/>
            <person name="Williams K.H."/>
            <person name="Hubbard S.S."/>
            <person name="Banfield J.F."/>
        </authorList>
    </citation>
    <scope>NUCLEOTIDE SEQUENCE [LARGE SCALE GENOMIC DNA]</scope>
</reference>
<evidence type="ECO:0000256" key="3">
    <source>
        <dbReference type="ARBA" id="ARBA00003921"/>
    </source>
</evidence>
<comment type="function">
    <text evidence="3">Cell wall formation.</text>
</comment>
<dbReference type="Gene3D" id="3.30.470.20">
    <property type="entry name" value="ATP-grasp fold, B domain"/>
    <property type="match status" value="1"/>
</dbReference>
<name>A0A1F6VJJ8_9PROT</name>
<keyword evidence="9" id="KW-0133">Cell shape</keyword>
<protein>
    <recommendedName>
        <fullName evidence="5">D-alanine--D-alanine ligase</fullName>
        <ecNumber evidence="5">6.3.2.4</ecNumber>
    </recommendedName>
</protein>
<evidence type="ECO:0000256" key="7">
    <source>
        <dbReference type="ARBA" id="ARBA00022741"/>
    </source>
</evidence>
<dbReference type="EC" id="6.3.2.4" evidence="5"/>
<evidence type="ECO:0000256" key="12">
    <source>
        <dbReference type="PROSITE-ProRule" id="PRU00409"/>
    </source>
</evidence>
<evidence type="ECO:0000256" key="5">
    <source>
        <dbReference type="ARBA" id="ARBA00012216"/>
    </source>
</evidence>
<evidence type="ECO:0000259" key="13">
    <source>
        <dbReference type="PROSITE" id="PS50975"/>
    </source>
</evidence>
<accession>A0A1F6VJJ8</accession>
<keyword evidence="7 12" id="KW-0547">Nucleotide-binding</keyword>
<evidence type="ECO:0000256" key="2">
    <source>
        <dbReference type="ARBA" id="ARBA00001946"/>
    </source>
</evidence>
<dbReference type="GO" id="GO:0046872">
    <property type="term" value="F:metal ion binding"/>
    <property type="evidence" value="ECO:0007669"/>
    <property type="project" value="InterPro"/>
</dbReference>
<keyword evidence="6 14" id="KW-0436">Ligase</keyword>
<dbReference type="Gene3D" id="3.30.1490.20">
    <property type="entry name" value="ATP-grasp fold, A domain"/>
    <property type="match status" value="1"/>
</dbReference>
<dbReference type="InterPro" id="IPR011761">
    <property type="entry name" value="ATP-grasp"/>
</dbReference>
<evidence type="ECO:0000256" key="11">
    <source>
        <dbReference type="ARBA" id="ARBA00047614"/>
    </source>
</evidence>
<dbReference type="InterPro" id="IPR013815">
    <property type="entry name" value="ATP_grasp_subdomain_1"/>
</dbReference>
<comment type="cofactor">
    <cofactor evidence="1">
        <name>Mn(2+)</name>
        <dbReference type="ChEBI" id="CHEBI:29035"/>
    </cofactor>
</comment>
<dbReference type="SUPFAM" id="SSF56059">
    <property type="entry name" value="Glutathione synthetase ATP-binding domain-like"/>
    <property type="match status" value="1"/>
</dbReference>
<evidence type="ECO:0000313" key="15">
    <source>
        <dbReference type="Proteomes" id="UP000179076"/>
    </source>
</evidence>
<feature type="domain" description="ATP-grasp" evidence="13">
    <location>
        <begin position="118"/>
        <end position="331"/>
    </location>
</feature>
<dbReference type="Pfam" id="PF07478">
    <property type="entry name" value="Dala_Dala_lig_C"/>
    <property type="match status" value="1"/>
</dbReference>
<evidence type="ECO:0000313" key="14">
    <source>
        <dbReference type="EMBL" id="OGI69827.1"/>
    </source>
</evidence>